<organism evidence="1 2">
    <name type="scientific">Melipona quadrifasciata</name>
    <dbReference type="NCBI Taxonomy" id="166423"/>
    <lineage>
        <taxon>Eukaryota</taxon>
        <taxon>Metazoa</taxon>
        <taxon>Ecdysozoa</taxon>
        <taxon>Arthropoda</taxon>
        <taxon>Hexapoda</taxon>
        <taxon>Insecta</taxon>
        <taxon>Pterygota</taxon>
        <taxon>Neoptera</taxon>
        <taxon>Endopterygota</taxon>
        <taxon>Hymenoptera</taxon>
        <taxon>Apocrita</taxon>
        <taxon>Aculeata</taxon>
        <taxon>Apoidea</taxon>
        <taxon>Anthophila</taxon>
        <taxon>Apidae</taxon>
        <taxon>Melipona</taxon>
    </lineage>
</organism>
<dbReference type="Proteomes" id="UP000053105">
    <property type="component" value="Unassembled WGS sequence"/>
</dbReference>
<protein>
    <submittedName>
        <fullName evidence="1">Uncharacterized protein</fullName>
    </submittedName>
</protein>
<gene>
    <name evidence="1" type="ORF">WN51_02019</name>
</gene>
<accession>A0A0N0BKK4</accession>
<sequence length="176" mass="20373">MTSIFLLTNSLQFFSGHPIYLCVQTNPAIQQLFPFSRSIDWGLFRCNADATKISDWLIWVTCKSSIIKTGTLRNYDNSELNAVVVSLWKIQSPALKYRDTNCGFGKKERKLRYTEEEEEEASAFVPRRKTSISNKHESLLLFVKISWKNYTLLKLVQNQGVLYLCQHIKAIDTKIK</sequence>
<evidence type="ECO:0000313" key="2">
    <source>
        <dbReference type="Proteomes" id="UP000053105"/>
    </source>
</evidence>
<keyword evidence="2" id="KW-1185">Reference proteome</keyword>
<name>A0A0N0BKK4_9HYME</name>
<dbReference type="EMBL" id="KQ435698">
    <property type="protein sequence ID" value="KOX80731.1"/>
    <property type="molecule type" value="Genomic_DNA"/>
</dbReference>
<evidence type="ECO:0000313" key="1">
    <source>
        <dbReference type="EMBL" id="KOX80731.1"/>
    </source>
</evidence>
<proteinExistence type="predicted"/>
<dbReference type="AlphaFoldDB" id="A0A0N0BKK4"/>
<reference evidence="1 2" key="1">
    <citation type="submission" date="2015-07" db="EMBL/GenBank/DDBJ databases">
        <title>The genome of Melipona quadrifasciata.</title>
        <authorList>
            <person name="Pan H."/>
            <person name="Kapheim K."/>
        </authorList>
    </citation>
    <scope>NUCLEOTIDE SEQUENCE [LARGE SCALE GENOMIC DNA]</scope>
    <source>
        <strain evidence="1">0111107301</strain>
        <tissue evidence="1">Whole body</tissue>
    </source>
</reference>